<comment type="subcellular location">
    <subcellularLocation>
        <location evidence="6">Cell membrane</location>
        <topology evidence="6">Multi-pass membrane protein</topology>
    </subcellularLocation>
    <subcellularLocation>
        <location evidence="1">Membrane</location>
        <topology evidence="1">Multi-pass membrane protein</topology>
    </subcellularLocation>
</comment>
<dbReference type="EMBL" id="LR778114">
    <property type="protein sequence ID" value="CAB1127657.1"/>
    <property type="molecule type" value="Genomic_DNA"/>
</dbReference>
<evidence type="ECO:0000256" key="2">
    <source>
        <dbReference type="ARBA" id="ARBA00009142"/>
    </source>
</evidence>
<dbReference type="GO" id="GO:0005886">
    <property type="term" value="C:plasma membrane"/>
    <property type="evidence" value="ECO:0007669"/>
    <property type="project" value="UniProtKB-SubCell"/>
</dbReference>
<evidence type="ECO:0000256" key="4">
    <source>
        <dbReference type="ARBA" id="ARBA00022989"/>
    </source>
</evidence>
<name>A0A6F8ZD16_9FIRM</name>
<evidence type="ECO:0000256" key="3">
    <source>
        <dbReference type="ARBA" id="ARBA00022692"/>
    </source>
</evidence>
<feature type="transmembrane region" description="Helical" evidence="6">
    <location>
        <begin position="227"/>
        <end position="246"/>
    </location>
</feature>
<dbReference type="Pfam" id="PF01925">
    <property type="entry name" value="TauE"/>
    <property type="match status" value="1"/>
</dbReference>
<feature type="transmembrane region" description="Helical" evidence="6">
    <location>
        <begin position="42"/>
        <end position="62"/>
    </location>
</feature>
<accession>A0A6F8ZD16</accession>
<keyword evidence="6" id="KW-1003">Cell membrane</keyword>
<feature type="transmembrane region" description="Helical" evidence="6">
    <location>
        <begin position="172"/>
        <end position="189"/>
    </location>
</feature>
<evidence type="ECO:0000256" key="6">
    <source>
        <dbReference type="RuleBase" id="RU363041"/>
    </source>
</evidence>
<evidence type="ECO:0000313" key="7">
    <source>
        <dbReference type="EMBL" id="CAB1127657.1"/>
    </source>
</evidence>
<evidence type="ECO:0000256" key="5">
    <source>
        <dbReference type="ARBA" id="ARBA00023136"/>
    </source>
</evidence>
<evidence type="ECO:0000313" key="8">
    <source>
        <dbReference type="Proteomes" id="UP000503399"/>
    </source>
</evidence>
<dbReference type="AlphaFoldDB" id="A0A6F8ZD16"/>
<dbReference type="Proteomes" id="UP000503399">
    <property type="component" value="Chromosome"/>
</dbReference>
<dbReference type="KEGG" id="hfv:R50_0151"/>
<keyword evidence="3 6" id="KW-0812">Transmembrane</keyword>
<dbReference type="InterPro" id="IPR002781">
    <property type="entry name" value="TM_pro_TauE-like"/>
</dbReference>
<keyword evidence="5 6" id="KW-0472">Membrane</keyword>
<sequence>MMLFWTGTLIFVVSFVFAMLGLGGGMLYVPIFHWLGFGLKNVVIPLGLLLNGLNTLVALVPYGRKGLVDWKGGLPMALGALVGAPLGAMTAPYVPGRVLLILFALLVLVAGARTLAVVRQAEPALDVLPPHRMLWGTLVSTLAGFLGGLLGIGGGFLISPLLLWIGYPTKEAAATTAYIVTFSSFSGFLGHMGHMTLSGPLLAVTVGAVLVASWAGSSFMANKAKPAWVKTLYGILLLGVAAKLLWPFLATA</sequence>
<keyword evidence="4 6" id="KW-1133">Transmembrane helix</keyword>
<protein>
    <recommendedName>
        <fullName evidence="6">Probable membrane transporter protein</fullName>
    </recommendedName>
</protein>
<dbReference type="PANTHER" id="PTHR43701">
    <property type="entry name" value="MEMBRANE TRANSPORTER PROTEIN MJ0441-RELATED"/>
    <property type="match status" value="1"/>
</dbReference>
<feature type="transmembrane region" description="Helical" evidence="6">
    <location>
        <begin position="138"/>
        <end position="166"/>
    </location>
</feature>
<proteinExistence type="inferred from homology"/>
<keyword evidence="8" id="KW-1185">Reference proteome</keyword>
<organism evidence="7 8">
    <name type="scientific">Candidatus Hydrogenisulfobacillus filiaventi</name>
    <dbReference type="NCBI Taxonomy" id="2707344"/>
    <lineage>
        <taxon>Bacteria</taxon>
        <taxon>Bacillati</taxon>
        <taxon>Bacillota</taxon>
        <taxon>Clostridia</taxon>
        <taxon>Eubacteriales</taxon>
        <taxon>Clostridiales Family XVII. Incertae Sedis</taxon>
        <taxon>Candidatus Hydrogenisulfobacillus</taxon>
    </lineage>
</organism>
<reference evidence="7 8" key="1">
    <citation type="submission" date="2020-02" db="EMBL/GenBank/DDBJ databases">
        <authorList>
            <person name="Hogendoorn C."/>
        </authorList>
    </citation>
    <scope>NUCLEOTIDE SEQUENCE [LARGE SCALE GENOMIC DNA]</scope>
    <source>
        <strain evidence="7">R501</strain>
    </source>
</reference>
<dbReference type="PANTHER" id="PTHR43701:SF2">
    <property type="entry name" value="MEMBRANE TRANSPORTER PROTEIN YJNA-RELATED"/>
    <property type="match status" value="1"/>
</dbReference>
<feature type="transmembrane region" description="Helical" evidence="6">
    <location>
        <begin position="201"/>
        <end position="221"/>
    </location>
</feature>
<gene>
    <name evidence="7" type="ORF">R50_0151</name>
</gene>
<comment type="similarity">
    <text evidence="2 6">Belongs to the 4-toluene sulfonate uptake permease (TSUP) (TC 2.A.102) family.</text>
</comment>
<evidence type="ECO:0000256" key="1">
    <source>
        <dbReference type="ARBA" id="ARBA00004141"/>
    </source>
</evidence>
<dbReference type="InterPro" id="IPR051598">
    <property type="entry name" value="TSUP/Inactive_protease-like"/>
</dbReference>
<feature type="transmembrane region" description="Helical" evidence="6">
    <location>
        <begin position="99"/>
        <end position="118"/>
    </location>
</feature>
<feature type="transmembrane region" description="Helical" evidence="6">
    <location>
        <begin position="74"/>
        <end position="93"/>
    </location>
</feature>